<evidence type="ECO:0000313" key="2">
    <source>
        <dbReference type="EMBL" id="QDH12937.1"/>
    </source>
</evidence>
<name>A0A4Y6U908_9PROT</name>
<proteinExistence type="predicted"/>
<feature type="signal peptide" evidence="1">
    <location>
        <begin position="1"/>
        <end position="39"/>
    </location>
</feature>
<evidence type="ECO:0000313" key="3">
    <source>
        <dbReference type="Proteomes" id="UP000318709"/>
    </source>
</evidence>
<feature type="chain" id="PRO_5021266854" evidence="1">
    <location>
        <begin position="40"/>
        <end position="180"/>
    </location>
</feature>
<gene>
    <name evidence="2" type="ORF">E3E12_00550</name>
</gene>
<dbReference type="KEGG" id="swf:E3E12_00550"/>
<keyword evidence="1" id="KW-0732">Signal</keyword>
<dbReference type="RefSeq" id="WP_141442580.1">
    <property type="nucleotide sequence ID" value="NZ_CP038231.1"/>
</dbReference>
<reference evidence="2 3" key="1">
    <citation type="submission" date="2019-03" db="EMBL/GenBank/DDBJ databases">
        <title>The complete genome sequence of Swingsia_sp. F3b2 LMG30590(T).</title>
        <authorList>
            <person name="Chua K.-O."/>
            <person name="Chan K.-G."/>
            <person name="See-Too W.-S."/>
        </authorList>
    </citation>
    <scope>NUCLEOTIDE SEQUENCE [LARGE SCALE GENOMIC DNA]</scope>
    <source>
        <strain evidence="2 3">F3b2</strain>
    </source>
</reference>
<keyword evidence="3" id="KW-1185">Reference proteome</keyword>
<dbReference type="Proteomes" id="UP000318709">
    <property type="component" value="Chromosome"/>
</dbReference>
<organism evidence="2 3">
    <name type="scientific">Formicincola oecophyllae</name>
    <dbReference type="NCBI Taxonomy" id="2558361"/>
    <lineage>
        <taxon>Bacteria</taxon>
        <taxon>Pseudomonadati</taxon>
        <taxon>Pseudomonadota</taxon>
        <taxon>Alphaproteobacteria</taxon>
        <taxon>Acetobacterales</taxon>
        <taxon>Acetobacteraceae</taxon>
        <taxon>Formicincola</taxon>
    </lineage>
</organism>
<accession>A0A4Y6U908</accession>
<dbReference type="EMBL" id="CP038231">
    <property type="protein sequence ID" value="QDH12937.1"/>
    <property type="molecule type" value="Genomic_DNA"/>
</dbReference>
<protein>
    <submittedName>
        <fullName evidence="2">Uncharacterized protein</fullName>
    </submittedName>
</protein>
<sequence length="180" mass="19940">MIAVTFSKRFKGRARKLALWAGVGLLSWAGLPQSFQAHAANRKSFADKAAQLATEGHFNVLDMQEPEQLSEDTRLYVAGHLVATFHFHEPYQTKEVRVNISKFEVNVPYTLCGVIKERDGKGHVVVYPISSDGILHHPDGRLYKTYGEKGSPDFRLLDDDDPEAATVIRSPSSACPADLS</sequence>
<dbReference type="AlphaFoldDB" id="A0A4Y6U908"/>
<evidence type="ECO:0000256" key="1">
    <source>
        <dbReference type="SAM" id="SignalP"/>
    </source>
</evidence>